<gene>
    <name evidence="2" type="ORF">SGL43_07321</name>
</gene>
<evidence type="ECO:0000313" key="3">
    <source>
        <dbReference type="Proteomes" id="UP001154015"/>
    </source>
</evidence>
<comment type="caution">
    <text evidence="2">The sequence shown here is derived from an EMBL/GenBank/DDBJ whole genome shotgun (WGS) entry which is preliminary data.</text>
</comment>
<evidence type="ECO:0000256" key="1">
    <source>
        <dbReference type="SAM" id="MobiDB-lite"/>
    </source>
</evidence>
<name>A0ABN8VCQ4_STRGL</name>
<reference evidence="2" key="1">
    <citation type="submission" date="2022-03" db="EMBL/GenBank/DDBJ databases">
        <authorList>
            <person name="Leyn A S."/>
        </authorList>
    </citation>
    <scope>NUCLEOTIDE SEQUENCE</scope>
    <source>
        <strain evidence="2">Streptomyces globisporus 4-3</strain>
    </source>
</reference>
<dbReference type="Proteomes" id="UP001154015">
    <property type="component" value="Unassembled WGS sequence"/>
</dbReference>
<accession>A0ABN8VCQ4</accession>
<keyword evidence="3" id="KW-1185">Reference proteome</keyword>
<sequence length="46" mass="5102">MAMVPHARAAGQSRRTWTARFSSRARDPHAAGMPGWQPVLTPDEEL</sequence>
<protein>
    <submittedName>
        <fullName evidence="2">Uncharacterized protein</fullName>
    </submittedName>
</protein>
<feature type="region of interest" description="Disordered" evidence="1">
    <location>
        <begin position="1"/>
        <end position="46"/>
    </location>
</feature>
<evidence type="ECO:0000313" key="2">
    <source>
        <dbReference type="EMBL" id="CAH9420263.1"/>
    </source>
</evidence>
<dbReference type="EMBL" id="CAKXYP010000038">
    <property type="protein sequence ID" value="CAH9420263.1"/>
    <property type="molecule type" value="Genomic_DNA"/>
</dbReference>
<proteinExistence type="predicted"/>
<organism evidence="2 3">
    <name type="scientific">Streptomyces globisporus</name>
    <dbReference type="NCBI Taxonomy" id="1908"/>
    <lineage>
        <taxon>Bacteria</taxon>
        <taxon>Bacillati</taxon>
        <taxon>Actinomycetota</taxon>
        <taxon>Actinomycetes</taxon>
        <taxon>Kitasatosporales</taxon>
        <taxon>Streptomycetaceae</taxon>
        <taxon>Streptomyces</taxon>
    </lineage>
</organism>